<dbReference type="Proteomes" id="UP001604277">
    <property type="component" value="Unassembled WGS sequence"/>
</dbReference>
<evidence type="ECO:0000313" key="2">
    <source>
        <dbReference type="EMBL" id="KAL2538906.1"/>
    </source>
</evidence>
<reference evidence="3" key="1">
    <citation type="submission" date="2024-07" db="EMBL/GenBank/DDBJ databases">
        <title>Two chromosome-level genome assemblies of Korean endemic species Abeliophyllum distichum and Forsythia ovata (Oleaceae).</title>
        <authorList>
            <person name="Jang H."/>
        </authorList>
    </citation>
    <scope>NUCLEOTIDE SEQUENCE [LARGE SCALE GENOMIC DNA]</scope>
</reference>
<comment type="caution">
    <text evidence="2">The sequence shown here is derived from an EMBL/GenBank/DDBJ whole genome shotgun (WGS) entry which is preliminary data.</text>
</comment>
<feature type="region of interest" description="Disordered" evidence="1">
    <location>
        <begin position="1"/>
        <end position="37"/>
    </location>
</feature>
<evidence type="ECO:0000313" key="3">
    <source>
        <dbReference type="Proteomes" id="UP001604277"/>
    </source>
</evidence>
<protein>
    <submittedName>
        <fullName evidence="2">Uncharacterized protein</fullName>
    </submittedName>
</protein>
<proteinExistence type="predicted"/>
<accession>A0ABD1VNI8</accession>
<sequence length="115" mass="13218">MADDFCHPRRPPESSRPRHPIRQHSQEEMGRQLGLHGSLRIRRHRPLLAYRPVEGHLQRHEQHLRVIQRAQAAATTAFVFHLTEETPRTPFVPEECHSDCDSSSSVVDVAECDIA</sequence>
<feature type="compositionally biased region" description="Basic and acidic residues" evidence="1">
    <location>
        <begin position="1"/>
        <end position="16"/>
    </location>
</feature>
<name>A0ABD1VNI8_9LAMI</name>
<dbReference type="AlphaFoldDB" id="A0ABD1VNI8"/>
<keyword evidence="3" id="KW-1185">Reference proteome</keyword>
<evidence type="ECO:0000256" key="1">
    <source>
        <dbReference type="SAM" id="MobiDB-lite"/>
    </source>
</evidence>
<organism evidence="2 3">
    <name type="scientific">Forsythia ovata</name>
    <dbReference type="NCBI Taxonomy" id="205694"/>
    <lineage>
        <taxon>Eukaryota</taxon>
        <taxon>Viridiplantae</taxon>
        <taxon>Streptophyta</taxon>
        <taxon>Embryophyta</taxon>
        <taxon>Tracheophyta</taxon>
        <taxon>Spermatophyta</taxon>
        <taxon>Magnoliopsida</taxon>
        <taxon>eudicotyledons</taxon>
        <taxon>Gunneridae</taxon>
        <taxon>Pentapetalae</taxon>
        <taxon>asterids</taxon>
        <taxon>lamiids</taxon>
        <taxon>Lamiales</taxon>
        <taxon>Oleaceae</taxon>
        <taxon>Forsythieae</taxon>
        <taxon>Forsythia</taxon>
    </lineage>
</organism>
<gene>
    <name evidence="2" type="ORF">Fot_20297</name>
</gene>
<dbReference type="EMBL" id="JBFOLJ010000005">
    <property type="protein sequence ID" value="KAL2538906.1"/>
    <property type="molecule type" value="Genomic_DNA"/>
</dbReference>